<evidence type="ECO:0000313" key="17">
    <source>
        <dbReference type="EMBL" id="KJV07275.1"/>
    </source>
</evidence>
<keyword evidence="13 16" id="KW-0173">Coenzyme A biosynthesis</keyword>
<reference evidence="17 18" key="2">
    <citation type="journal article" date="2016" name="Microb. Ecol.">
        <title>Genome Characteristics of a Novel Type I Methanotroph (Sn10-6) Isolated from a Flooded Indian Rice Field.</title>
        <authorList>
            <person name="Rahalkar M.C."/>
            <person name="Pandit P.S."/>
            <person name="Dhakephalkar P.K."/>
            <person name="Pore S."/>
            <person name="Arora P."/>
            <person name="Kapse N."/>
        </authorList>
    </citation>
    <scope>NUCLEOTIDE SEQUENCE [LARGE SCALE GENOMIC DNA]</scope>
    <source>
        <strain evidence="17 18">Sn10-6</strain>
    </source>
</reference>
<dbReference type="UniPathway" id="UPA00241">
    <property type="reaction ID" value="UER00352"/>
</dbReference>
<keyword evidence="10 16" id="KW-0418">Kinase</keyword>
<dbReference type="InterPro" id="IPR043129">
    <property type="entry name" value="ATPase_NBD"/>
</dbReference>
<comment type="caution">
    <text evidence="17">The sequence shown here is derived from an EMBL/GenBank/DDBJ whole genome shotgun (WGS) entry which is preliminary data.</text>
</comment>
<dbReference type="GO" id="GO:0046872">
    <property type="term" value="F:metal ion binding"/>
    <property type="evidence" value="ECO:0007669"/>
    <property type="project" value="UniProtKB-KW"/>
</dbReference>
<dbReference type="PANTHER" id="PTHR34265:SF1">
    <property type="entry name" value="TYPE III PANTOTHENATE KINASE"/>
    <property type="match status" value="1"/>
</dbReference>
<keyword evidence="16" id="KW-0479">Metal-binding</keyword>
<evidence type="ECO:0000256" key="11">
    <source>
        <dbReference type="ARBA" id="ARBA00022840"/>
    </source>
</evidence>
<dbReference type="HAMAP" id="MF_01274">
    <property type="entry name" value="Pantothen_kinase_3"/>
    <property type="match status" value="1"/>
</dbReference>
<evidence type="ECO:0000256" key="3">
    <source>
        <dbReference type="ARBA" id="ARBA00004496"/>
    </source>
</evidence>
<dbReference type="OrthoDB" id="9781305at2"/>
<dbReference type="EC" id="2.7.1.33" evidence="6 16"/>
<dbReference type="GO" id="GO:0005524">
    <property type="term" value="F:ATP binding"/>
    <property type="evidence" value="ECO:0007669"/>
    <property type="project" value="UniProtKB-UniRule"/>
</dbReference>
<feature type="binding site" evidence="16">
    <location>
        <begin position="6"/>
        <end position="13"/>
    </location>
    <ligand>
        <name>ATP</name>
        <dbReference type="ChEBI" id="CHEBI:30616"/>
    </ligand>
</feature>
<comment type="pathway">
    <text evidence="4 16">Cofactor biosynthesis; coenzyme A biosynthesis; CoA from (R)-pantothenate: step 1/5.</text>
</comment>
<evidence type="ECO:0000256" key="7">
    <source>
        <dbReference type="ARBA" id="ARBA00022490"/>
    </source>
</evidence>
<feature type="binding site" evidence="16">
    <location>
        <position position="177"/>
    </location>
    <ligand>
        <name>substrate</name>
    </ligand>
</feature>
<dbReference type="NCBIfam" id="TIGR00671">
    <property type="entry name" value="baf"/>
    <property type="match status" value="1"/>
</dbReference>
<feature type="active site" description="Proton acceptor" evidence="16">
    <location>
        <position position="103"/>
    </location>
</feature>
<comment type="catalytic activity">
    <reaction evidence="1 16">
        <text>(R)-pantothenate + ATP = (R)-4'-phosphopantothenate + ADP + H(+)</text>
        <dbReference type="Rhea" id="RHEA:16373"/>
        <dbReference type="ChEBI" id="CHEBI:10986"/>
        <dbReference type="ChEBI" id="CHEBI:15378"/>
        <dbReference type="ChEBI" id="CHEBI:29032"/>
        <dbReference type="ChEBI" id="CHEBI:30616"/>
        <dbReference type="ChEBI" id="CHEBI:456216"/>
        <dbReference type="EC" id="2.7.1.33"/>
    </reaction>
</comment>
<keyword evidence="11 16" id="KW-0067">ATP-binding</keyword>
<accession>A0A0F3IKK5</accession>
<evidence type="ECO:0000256" key="16">
    <source>
        <dbReference type="HAMAP-Rule" id="MF_01274"/>
    </source>
</evidence>
<evidence type="ECO:0000256" key="10">
    <source>
        <dbReference type="ARBA" id="ARBA00022777"/>
    </source>
</evidence>
<evidence type="ECO:0000256" key="6">
    <source>
        <dbReference type="ARBA" id="ARBA00012102"/>
    </source>
</evidence>
<dbReference type="GO" id="GO:0005737">
    <property type="term" value="C:cytoplasm"/>
    <property type="evidence" value="ECO:0007669"/>
    <property type="project" value="UniProtKB-SubCell"/>
</dbReference>
<comment type="function">
    <text evidence="16">Catalyzes the phosphorylation of pantothenate (Pan), the first step in CoA biosynthesis.</text>
</comment>
<dbReference type="PATRIC" id="fig|1632867.3.peg.4560"/>
<evidence type="ECO:0000256" key="13">
    <source>
        <dbReference type="ARBA" id="ARBA00022993"/>
    </source>
</evidence>
<comment type="cofactor">
    <cofactor evidence="16">
        <name>NH4(+)</name>
        <dbReference type="ChEBI" id="CHEBI:28938"/>
    </cofactor>
    <cofactor evidence="16">
        <name>K(+)</name>
        <dbReference type="ChEBI" id="CHEBI:29103"/>
    </cofactor>
    <text evidence="16">A monovalent cation. Ammonium or potassium.</text>
</comment>
<evidence type="ECO:0000256" key="12">
    <source>
        <dbReference type="ARBA" id="ARBA00022958"/>
    </source>
</evidence>
<keyword evidence="18" id="KW-1185">Reference proteome</keyword>
<evidence type="ECO:0000256" key="8">
    <source>
        <dbReference type="ARBA" id="ARBA00022679"/>
    </source>
</evidence>
<evidence type="ECO:0000256" key="4">
    <source>
        <dbReference type="ARBA" id="ARBA00005225"/>
    </source>
</evidence>
<evidence type="ECO:0000256" key="5">
    <source>
        <dbReference type="ARBA" id="ARBA00011738"/>
    </source>
</evidence>
<feature type="binding site" evidence="16">
    <location>
        <begin position="101"/>
        <end position="104"/>
    </location>
    <ligand>
        <name>substrate</name>
    </ligand>
</feature>
<keyword evidence="12 16" id="KW-0630">Potassium</keyword>
<dbReference type="AlphaFoldDB" id="A0A0F3IKK5"/>
<dbReference type="Gene3D" id="3.30.420.40">
    <property type="match status" value="2"/>
</dbReference>
<dbReference type="SUPFAM" id="SSF53067">
    <property type="entry name" value="Actin-like ATPase domain"/>
    <property type="match status" value="2"/>
</dbReference>
<evidence type="ECO:0000256" key="15">
    <source>
        <dbReference type="ARBA" id="ARBA00040883"/>
    </source>
</evidence>
<dbReference type="InterPro" id="IPR004619">
    <property type="entry name" value="Type_III_PanK"/>
</dbReference>
<dbReference type="Pfam" id="PF03309">
    <property type="entry name" value="Pan_kinase"/>
    <property type="match status" value="1"/>
</dbReference>
<dbReference type="PANTHER" id="PTHR34265">
    <property type="entry name" value="TYPE III PANTOTHENATE KINASE"/>
    <property type="match status" value="1"/>
</dbReference>
<organism evidence="17 18">
    <name type="scientific">Methylocucumis oryzae</name>
    <dbReference type="NCBI Taxonomy" id="1632867"/>
    <lineage>
        <taxon>Bacteria</taxon>
        <taxon>Pseudomonadati</taxon>
        <taxon>Pseudomonadota</taxon>
        <taxon>Gammaproteobacteria</taxon>
        <taxon>Methylococcales</taxon>
        <taxon>Methylococcaceae</taxon>
        <taxon>Methylocucumis</taxon>
    </lineage>
</organism>
<comment type="cofactor">
    <cofactor evidence="2">
        <name>K(+)</name>
        <dbReference type="ChEBI" id="CHEBI:29103"/>
    </cofactor>
</comment>
<feature type="binding site" evidence="16">
    <location>
        <position position="94"/>
    </location>
    <ligand>
        <name>substrate</name>
    </ligand>
</feature>
<dbReference type="GO" id="GO:0004594">
    <property type="term" value="F:pantothenate kinase activity"/>
    <property type="evidence" value="ECO:0007669"/>
    <property type="project" value="UniProtKB-UniRule"/>
</dbReference>
<feature type="binding site" evidence="16">
    <location>
        <position position="126"/>
    </location>
    <ligand>
        <name>ATP</name>
        <dbReference type="ChEBI" id="CHEBI:30616"/>
    </ligand>
</feature>
<keyword evidence="8 16" id="KW-0808">Transferase</keyword>
<keyword evidence="7 16" id="KW-0963">Cytoplasm</keyword>
<dbReference type="Proteomes" id="UP000033684">
    <property type="component" value="Unassembled WGS sequence"/>
</dbReference>
<evidence type="ECO:0000256" key="14">
    <source>
        <dbReference type="ARBA" id="ARBA00038036"/>
    </source>
</evidence>
<evidence type="ECO:0000313" key="18">
    <source>
        <dbReference type="Proteomes" id="UP000033684"/>
    </source>
</evidence>
<dbReference type="EMBL" id="LAJX01000049">
    <property type="protein sequence ID" value="KJV07275.1"/>
    <property type="molecule type" value="Genomic_DNA"/>
</dbReference>
<name>A0A0F3IKK5_9GAMM</name>
<proteinExistence type="inferred from homology"/>
<evidence type="ECO:0000256" key="1">
    <source>
        <dbReference type="ARBA" id="ARBA00001206"/>
    </source>
</evidence>
<dbReference type="GO" id="GO:0015937">
    <property type="term" value="P:coenzyme A biosynthetic process"/>
    <property type="evidence" value="ECO:0007669"/>
    <property type="project" value="UniProtKB-UniRule"/>
</dbReference>
<keyword evidence="9 16" id="KW-0547">Nucleotide-binding</keyword>
<feature type="binding site" evidence="16">
    <location>
        <position position="123"/>
    </location>
    <ligand>
        <name>K(+)</name>
        <dbReference type="ChEBI" id="CHEBI:29103"/>
    </ligand>
</feature>
<dbReference type="CDD" id="cd24015">
    <property type="entry name" value="ASKHA_NBD_PanK-III"/>
    <property type="match status" value="1"/>
</dbReference>
<comment type="subunit">
    <text evidence="5 16">Homodimer.</text>
</comment>
<evidence type="ECO:0000256" key="2">
    <source>
        <dbReference type="ARBA" id="ARBA00001958"/>
    </source>
</evidence>
<sequence>MKVLVDLGNSRLKWAVEHNNQLQVGQSVANNMLTREYLTACWQSLDKPVCLAIASVTSSVLLELIRSVATDLWPTCQIFISQSQAFAHRVRNGYAEPQRLGVDRWLALVAARYYYPGNVCIVDCGTAITVDLLTDEGCHLGGYIGPGLRLMKQALMSGTEQLPYSHVQHPIAPAQYTEAAIYAGTLAAAVGMIKQVLARHTSPMQCLLTGGDAELIANELAMPFIMDSELVLKGLAIDVSIVL</sequence>
<reference evidence="18" key="1">
    <citation type="submission" date="2015-03" db="EMBL/GenBank/DDBJ databases">
        <title>Draft genome sequence of a novel methanotroph (Sn10-6) isolated from flooded ricefield rhizosphere in India.</title>
        <authorList>
            <person name="Pandit P.S."/>
            <person name="Pore S.D."/>
            <person name="Arora P."/>
            <person name="Kapse N.G."/>
            <person name="Dhakephalkar P.K."/>
            <person name="Rahalkar M.C."/>
        </authorList>
    </citation>
    <scope>NUCLEOTIDE SEQUENCE [LARGE SCALE GENOMIC DNA]</scope>
    <source>
        <strain evidence="18">Sn10-6</strain>
    </source>
</reference>
<dbReference type="RefSeq" id="WP_045778528.1">
    <property type="nucleotide sequence ID" value="NZ_LAJX01000049.1"/>
</dbReference>
<protein>
    <recommendedName>
        <fullName evidence="15 16">Type III pantothenate kinase</fullName>
        <ecNumber evidence="6 16">2.7.1.33</ecNumber>
    </recommendedName>
    <alternativeName>
        <fullName evidence="16">PanK-III</fullName>
    </alternativeName>
    <alternativeName>
        <fullName evidence="16">Pantothenic acid kinase</fullName>
    </alternativeName>
</protein>
<comment type="subcellular location">
    <subcellularLocation>
        <location evidence="3 16">Cytoplasm</location>
    </subcellularLocation>
</comment>
<evidence type="ECO:0000256" key="9">
    <source>
        <dbReference type="ARBA" id="ARBA00022741"/>
    </source>
</evidence>
<gene>
    <name evidence="16" type="primary">coaX</name>
    <name evidence="17" type="ORF">VZ94_05910</name>
</gene>
<comment type="similarity">
    <text evidence="14 16">Belongs to the type III pantothenate kinase family.</text>
</comment>